<dbReference type="InterPro" id="IPR000209">
    <property type="entry name" value="Peptidase_S8/S53_dom"/>
</dbReference>
<accession>A0A7I8VJQ4</accession>
<dbReference type="Proteomes" id="UP000549394">
    <property type="component" value="Unassembled WGS sequence"/>
</dbReference>
<dbReference type="SUPFAM" id="SSF49785">
    <property type="entry name" value="Galactose-binding domain-like"/>
    <property type="match status" value="1"/>
</dbReference>
<feature type="active site" description="Charge relay system" evidence="5">
    <location>
        <position position="237"/>
    </location>
</feature>
<evidence type="ECO:0000313" key="8">
    <source>
        <dbReference type="EMBL" id="CAD5116498.1"/>
    </source>
</evidence>
<feature type="active site" description="Charge relay system" evidence="5">
    <location>
        <position position="23"/>
    </location>
</feature>
<gene>
    <name evidence="8" type="ORF">DGYR_LOCUS5122</name>
</gene>
<dbReference type="PROSITE" id="PS51892">
    <property type="entry name" value="SUBTILASE"/>
    <property type="match status" value="1"/>
</dbReference>
<name>A0A7I8VJQ4_9ANNE</name>
<keyword evidence="3 5" id="KW-0378">Hydrolase</keyword>
<keyword evidence="4 5" id="KW-0720">Serine protease</keyword>
<dbReference type="GO" id="GO:0004252">
    <property type="term" value="F:serine-type endopeptidase activity"/>
    <property type="evidence" value="ECO:0007669"/>
    <property type="project" value="UniProtKB-UniRule"/>
</dbReference>
<proteinExistence type="inferred from homology"/>
<protein>
    <recommendedName>
        <fullName evidence="7">P/Homo B domain-containing protein</fullName>
    </recommendedName>
</protein>
<dbReference type="PANTHER" id="PTHR42884">
    <property type="entry name" value="PROPROTEIN CONVERTASE SUBTILISIN/KEXIN-RELATED"/>
    <property type="match status" value="1"/>
</dbReference>
<dbReference type="Pfam" id="PF00082">
    <property type="entry name" value="Peptidase_S8"/>
    <property type="match status" value="1"/>
</dbReference>
<evidence type="ECO:0000256" key="5">
    <source>
        <dbReference type="PROSITE-ProRule" id="PRU01240"/>
    </source>
</evidence>
<evidence type="ECO:0000259" key="7">
    <source>
        <dbReference type="PROSITE" id="PS51829"/>
    </source>
</evidence>
<dbReference type="OrthoDB" id="300641at2759"/>
<feature type="transmembrane region" description="Helical" evidence="6">
    <location>
        <begin position="637"/>
        <end position="663"/>
    </location>
</feature>
<dbReference type="Gene3D" id="2.60.120.260">
    <property type="entry name" value="Galactose-binding domain-like"/>
    <property type="match status" value="1"/>
</dbReference>
<dbReference type="Pfam" id="PF01483">
    <property type="entry name" value="P_proprotein"/>
    <property type="match status" value="1"/>
</dbReference>
<evidence type="ECO:0000256" key="2">
    <source>
        <dbReference type="ARBA" id="ARBA00022685"/>
    </source>
</evidence>
<dbReference type="GO" id="GO:0016020">
    <property type="term" value="C:membrane"/>
    <property type="evidence" value="ECO:0007669"/>
    <property type="project" value="TreeGrafter"/>
</dbReference>
<keyword evidence="1 5" id="KW-0645">Protease</keyword>
<evidence type="ECO:0000256" key="4">
    <source>
        <dbReference type="ARBA" id="ARBA00022825"/>
    </source>
</evidence>
<keyword evidence="9" id="KW-1185">Reference proteome</keyword>
<dbReference type="EMBL" id="CAJFCJ010000006">
    <property type="protein sequence ID" value="CAD5116498.1"/>
    <property type="molecule type" value="Genomic_DNA"/>
</dbReference>
<dbReference type="AlphaFoldDB" id="A0A7I8VJQ4"/>
<reference evidence="8 9" key="1">
    <citation type="submission" date="2020-08" db="EMBL/GenBank/DDBJ databases">
        <authorList>
            <person name="Hejnol A."/>
        </authorList>
    </citation>
    <scope>NUCLEOTIDE SEQUENCE [LARGE SCALE GENOMIC DNA]</scope>
</reference>
<dbReference type="InterPro" id="IPR036852">
    <property type="entry name" value="Peptidase_S8/S53_dom_sf"/>
</dbReference>
<dbReference type="Gene3D" id="3.40.50.200">
    <property type="entry name" value="Peptidase S8/S53 domain"/>
    <property type="match status" value="1"/>
</dbReference>
<sequence>MRIAEAWQRLGVSGKNTTIAVVDDTLDVTNKELKRRILRNHDVTDNVTNKPEDERRWTHGTDVMSVAAGEGNNSYCGVGVAYEAFLIGINPLSAEKVDEKMSRAFRIAAAESDIAVAAWGPEPHVYSGPKESLRIALKQAETARDGRGLIIVHAAGNGGYNDDCAYDGYSTSPIMLSVTSVYKSLKRPLYNEKCSSALITAYTSSVSRYDNNLDSLVWTSGSGSNGGYCKNDFSATSASAALITGVSSLLIDANPALSWRDVQYIFALTARVFGEMESVSFQFNSAGLAFNKFFGFGLADAYGAVRLALSWPGVGPRKNCSITSLNTHSNSTFRVRISAINCLVRYVEHVTLALDLKSSSRQNLRATITSPSGITSSILSGIVPDTKVKNIDLNFSSKDNANWPFMTVHFWGEKALGDWIIRVEPKSSFSNFVSATLSIYGTDVEAPIYLRSCRLEDDSETEDITFKDMFGVWVSLTDNRRLQIKRKKLPQACHRCVCPTAEFFEDGKLDSSKLTFASGYARDLFNKSSLHFYPVIYSDLTIIVDIDYSEKNMIIVNFSTGNNTRKLKMRKENRVNLQETTNVDKTQTESIQTESTLTSTASTSSTLSRTRQSETTKNIVISSSKAPKTIYEHSNEFHYYLIIIIFLSLVIAALVISLIIVTAKVKRLEKRKKRQGNDVHLHLFKNVNVL</sequence>
<feature type="domain" description="P/Homo B" evidence="7">
    <location>
        <begin position="314"/>
        <end position="445"/>
    </location>
</feature>
<organism evidence="8 9">
    <name type="scientific">Dimorphilus gyrociliatus</name>
    <dbReference type="NCBI Taxonomy" id="2664684"/>
    <lineage>
        <taxon>Eukaryota</taxon>
        <taxon>Metazoa</taxon>
        <taxon>Spiralia</taxon>
        <taxon>Lophotrochozoa</taxon>
        <taxon>Annelida</taxon>
        <taxon>Polychaeta</taxon>
        <taxon>Polychaeta incertae sedis</taxon>
        <taxon>Dinophilidae</taxon>
        <taxon>Dimorphilus</taxon>
    </lineage>
</organism>
<evidence type="ECO:0000256" key="1">
    <source>
        <dbReference type="ARBA" id="ARBA00022670"/>
    </source>
</evidence>
<dbReference type="GO" id="GO:0016485">
    <property type="term" value="P:protein processing"/>
    <property type="evidence" value="ECO:0007669"/>
    <property type="project" value="TreeGrafter"/>
</dbReference>
<keyword evidence="6" id="KW-0472">Membrane</keyword>
<comment type="caution">
    <text evidence="8">The sequence shown here is derived from an EMBL/GenBank/DDBJ whole genome shotgun (WGS) entry which is preliminary data.</text>
</comment>
<evidence type="ECO:0000256" key="3">
    <source>
        <dbReference type="ARBA" id="ARBA00022801"/>
    </source>
</evidence>
<dbReference type="InterPro" id="IPR002884">
    <property type="entry name" value="P_dom"/>
</dbReference>
<evidence type="ECO:0000313" key="9">
    <source>
        <dbReference type="Proteomes" id="UP000549394"/>
    </source>
</evidence>
<dbReference type="SUPFAM" id="SSF52743">
    <property type="entry name" value="Subtilisin-like"/>
    <property type="match status" value="1"/>
</dbReference>
<evidence type="ECO:0000256" key="6">
    <source>
        <dbReference type="SAM" id="Phobius"/>
    </source>
</evidence>
<keyword evidence="2" id="KW-0165">Cleavage on pair of basic residues</keyword>
<comment type="similarity">
    <text evidence="5">Belongs to the peptidase S8 family.</text>
</comment>
<dbReference type="InterPro" id="IPR008979">
    <property type="entry name" value="Galactose-bd-like_sf"/>
</dbReference>
<dbReference type="GO" id="GO:0012505">
    <property type="term" value="C:endomembrane system"/>
    <property type="evidence" value="ECO:0007669"/>
    <property type="project" value="UniProtKB-ARBA"/>
</dbReference>
<keyword evidence="6" id="KW-0812">Transmembrane</keyword>
<dbReference type="PANTHER" id="PTHR42884:SF14">
    <property type="entry name" value="NEUROENDOCRINE CONVERTASE 1"/>
    <property type="match status" value="1"/>
</dbReference>
<dbReference type="PROSITE" id="PS51829">
    <property type="entry name" value="P_HOMO_B"/>
    <property type="match status" value="1"/>
</dbReference>
<dbReference type="GO" id="GO:0005737">
    <property type="term" value="C:cytoplasm"/>
    <property type="evidence" value="ECO:0007669"/>
    <property type="project" value="UniProtKB-ARBA"/>
</dbReference>
<feature type="active site" description="Charge relay system" evidence="5">
    <location>
        <position position="59"/>
    </location>
</feature>
<keyword evidence="6" id="KW-1133">Transmembrane helix</keyword>